<dbReference type="GO" id="GO:0005737">
    <property type="term" value="C:cytoplasm"/>
    <property type="evidence" value="ECO:0007669"/>
    <property type="project" value="TreeGrafter"/>
</dbReference>
<dbReference type="GO" id="GO:0016805">
    <property type="term" value="F:dipeptidase activity"/>
    <property type="evidence" value="ECO:0007669"/>
    <property type="project" value="TreeGrafter"/>
</dbReference>
<dbReference type="GeneID" id="62694290"/>
<accession>A0A844FC05</accession>
<dbReference type="Gene3D" id="3.40.630.10">
    <property type="entry name" value="Zn peptidases"/>
    <property type="match status" value="1"/>
</dbReference>
<dbReference type="PANTHER" id="PTHR30575">
    <property type="entry name" value="PEPTIDASE M20"/>
    <property type="match status" value="1"/>
</dbReference>
<dbReference type="GO" id="GO:0071713">
    <property type="term" value="F:para-aminobenzoyl-glutamate hydrolase activity"/>
    <property type="evidence" value="ECO:0007669"/>
    <property type="project" value="TreeGrafter"/>
</dbReference>
<evidence type="ECO:0000313" key="3">
    <source>
        <dbReference type="Proteomes" id="UP000462363"/>
    </source>
</evidence>
<dbReference type="Proteomes" id="UP000462363">
    <property type="component" value="Unassembled WGS sequence"/>
</dbReference>
<dbReference type="NCBIfam" id="TIGR01891">
    <property type="entry name" value="amidohydrolases"/>
    <property type="match status" value="1"/>
</dbReference>
<dbReference type="AlphaFoldDB" id="A0A844FC05"/>
<dbReference type="Gene3D" id="3.30.70.360">
    <property type="match status" value="1"/>
</dbReference>
<dbReference type="InterPro" id="IPR017439">
    <property type="entry name" value="Amidohydrolase"/>
</dbReference>
<dbReference type="PANTHER" id="PTHR30575:SF0">
    <property type="entry name" value="XAA-ARG DIPEPTIDASE"/>
    <property type="match status" value="1"/>
</dbReference>
<protein>
    <submittedName>
        <fullName evidence="2">Amidohydrolase</fullName>
    </submittedName>
</protein>
<organism evidence="2 3">
    <name type="scientific">Clostridium scindens (strain JCM 10418 / VPI 12708)</name>
    <dbReference type="NCBI Taxonomy" id="29347"/>
    <lineage>
        <taxon>Bacteria</taxon>
        <taxon>Bacillati</taxon>
        <taxon>Bacillota</taxon>
        <taxon>Clostridia</taxon>
        <taxon>Lachnospirales</taxon>
        <taxon>Lachnospiraceae</taxon>
    </lineage>
</organism>
<reference evidence="2 3" key="1">
    <citation type="submission" date="2019-08" db="EMBL/GenBank/DDBJ databases">
        <title>In-depth cultivation of the pig gut microbiome towards novel bacterial diversity and tailored functional studies.</title>
        <authorList>
            <person name="Wylensek D."/>
            <person name="Hitch T.C.A."/>
            <person name="Clavel T."/>
        </authorList>
    </citation>
    <scope>NUCLEOTIDE SEQUENCE [LARGE SCALE GENOMIC DNA]</scope>
    <source>
        <strain evidence="2 3">BL-389-WT-3D</strain>
    </source>
</reference>
<dbReference type="InterPro" id="IPR052030">
    <property type="entry name" value="Peptidase_M20/M20A_hydrolases"/>
</dbReference>
<evidence type="ECO:0000259" key="1">
    <source>
        <dbReference type="Pfam" id="PF07687"/>
    </source>
</evidence>
<dbReference type="GO" id="GO:0046657">
    <property type="term" value="P:folic acid catabolic process"/>
    <property type="evidence" value="ECO:0007669"/>
    <property type="project" value="TreeGrafter"/>
</dbReference>
<dbReference type="Pfam" id="PF07687">
    <property type="entry name" value="M20_dimer"/>
    <property type="match status" value="1"/>
</dbReference>
<sequence length="455" mass="50410">MTKQNLFRTTDELAPLCSSMCKKLWENPECGGYEKESADYLRGILRDEGFIIVNEEKLKHAFYAEYGSGKPVIAILGEYDALPGLSQKVVAHKEPAAKGKAGQACGHNLLGSGSATAAIALKRYLEEEEVSGTIRFYGCPEEELLSGKVKMAYFHMFHGCDLAISWHPMCATVVYDEGYLANASVKFHFKGKTSHAAFAPERGRSALDAVELMNVASNYLREHIIDKARIHYTTDSGGLPPNVVPDHASSWYFARAPYMSQVRDILRRLELNARGAAMMTETEVTVEKGIGCYEMRCNHAFADLTHKNMEEVGALEYTEEEKEFAGKLQETVDEATLSSEQKLYGEREEALASGIYPRDFWKQATLNGSSDSGDISQIMPMNMFTTPCWPIGCAPHTWQAAASTGSSIGAKGALHAAKIIVGIVYDLLNDPEATEKIMQEFRQLEDNGYQPMFEE</sequence>
<evidence type="ECO:0000313" key="2">
    <source>
        <dbReference type="EMBL" id="MSS40274.1"/>
    </source>
</evidence>
<dbReference type="SUPFAM" id="SSF55031">
    <property type="entry name" value="Bacterial exopeptidase dimerisation domain"/>
    <property type="match status" value="1"/>
</dbReference>
<dbReference type="RefSeq" id="WP_004608328.1">
    <property type="nucleotide sequence ID" value="NZ_AP025569.1"/>
</dbReference>
<dbReference type="InterPro" id="IPR017145">
    <property type="entry name" value="Aminobenzoyl-glu_utiliz_pB"/>
</dbReference>
<feature type="domain" description="Peptidase M20 dimerisation" evidence="1">
    <location>
        <begin position="183"/>
        <end position="270"/>
    </location>
</feature>
<keyword evidence="2" id="KW-0378">Hydrolase</keyword>
<dbReference type="EMBL" id="VUMB01000013">
    <property type="protein sequence ID" value="MSS40274.1"/>
    <property type="molecule type" value="Genomic_DNA"/>
</dbReference>
<comment type="caution">
    <text evidence="2">The sequence shown here is derived from an EMBL/GenBank/DDBJ whole genome shotgun (WGS) entry which is preliminary data.</text>
</comment>
<dbReference type="InterPro" id="IPR036264">
    <property type="entry name" value="Bact_exopeptidase_dim_dom"/>
</dbReference>
<gene>
    <name evidence="2" type="ORF">FYJ37_07905</name>
</gene>
<dbReference type="PIRSF" id="PIRSF037227">
    <property type="entry name" value="Aminobenzoyl-glu_utiliz_pB"/>
    <property type="match status" value="1"/>
</dbReference>
<proteinExistence type="predicted"/>
<dbReference type="SUPFAM" id="SSF53187">
    <property type="entry name" value="Zn-dependent exopeptidases"/>
    <property type="match status" value="1"/>
</dbReference>
<name>A0A844FC05_CLOSV</name>
<dbReference type="InterPro" id="IPR011650">
    <property type="entry name" value="Peptidase_M20_dimer"/>
</dbReference>